<evidence type="ECO:0000259" key="4">
    <source>
        <dbReference type="PROSITE" id="PS50893"/>
    </source>
</evidence>
<keyword evidence="3 5" id="KW-0067">ATP-binding</keyword>
<dbReference type="GO" id="GO:1903805">
    <property type="term" value="P:L-valine import across plasma membrane"/>
    <property type="evidence" value="ECO:0007669"/>
    <property type="project" value="TreeGrafter"/>
</dbReference>
<keyword evidence="6" id="KW-1185">Reference proteome</keyword>
<dbReference type="GO" id="GO:0015188">
    <property type="term" value="F:L-isoleucine transmembrane transporter activity"/>
    <property type="evidence" value="ECO:0007669"/>
    <property type="project" value="TreeGrafter"/>
</dbReference>
<accession>A0A8J7SJ40</accession>
<gene>
    <name evidence="5" type="ORF">KAJ83_00245</name>
</gene>
<dbReference type="Proteomes" id="UP000672602">
    <property type="component" value="Unassembled WGS sequence"/>
</dbReference>
<dbReference type="GO" id="GO:0015192">
    <property type="term" value="F:L-phenylalanine transmembrane transporter activity"/>
    <property type="evidence" value="ECO:0007669"/>
    <property type="project" value="TreeGrafter"/>
</dbReference>
<dbReference type="GO" id="GO:0016887">
    <property type="term" value="F:ATP hydrolysis activity"/>
    <property type="evidence" value="ECO:0007669"/>
    <property type="project" value="InterPro"/>
</dbReference>
<dbReference type="InterPro" id="IPR003439">
    <property type="entry name" value="ABC_transporter-like_ATP-bd"/>
</dbReference>
<dbReference type="AlphaFoldDB" id="A0A8J7SJ40"/>
<dbReference type="SMART" id="SM00382">
    <property type="entry name" value="AAA"/>
    <property type="match status" value="1"/>
</dbReference>
<feature type="domain" description="ABC transporter" evidence="4">
    <location>
        <begin position="8"/>
        <end position="249"/>
    </location>
</feature>
<dbReference type="RefSeq" id="WP_210680013.1">
    <property type="nucleotide sequence ID" value="NZ_JAGMWN010000001.1"/>
</dbReference>
<dbReference type="GO" id="GO:1903806">
    <property type="term" value="P:L-isoleucine import across plasma membrane"/>
    <property type="evidence" value="ECO:0007669"/>
    <property type="project" value="TreeGrafter"/>
</dbReference>
<sequence>MSDAAIILEARDVQKRFGAVVAAQDINIKVGLGEKLSLIGANGAGKTTFMNIVTGYLKPDAGSIHFDGLDVTKLNPRQLTRRGVCRSFQIPQLYEPMTALENLLVAIGTSNQAFSLLRPARDAAVLDQGHALLKRFGLEGYAERKVSELPGGVRKLLDIAMALVRRPKVLLLDEPTSGVSVDEKFPLMETVMEALSEEEVTVIFVEHDMEIVTRYSDRVLAFYQGQVIADDDPGEVLADKAVQKYVTGTAKADAVEEEAGA</sequence>
<evidence type="ECO:0000256" key="1">
    <source>
        <dbReference type="ARBA" id="ARBA00022448"/>
    </source>
</evidence>
<evidence type="ECO:0000256" key="2">
    <source>
        <dbReference type="ARBA" id="ARBA00022741"/>
    </source>
</evidence>
<dbReference type="SUPFAM" id="SSF52540">
    <property type="entry name" value="P-loop containing nucleoside triphosphate hydrolases"/>
    <property type="match status" value="1"/>
</dbReference>
<dbReference type="CDD" id="cd03219">
    <property type="entry name" value="ABC_Mj1267_LivG_branched"/>
    <property type="match status" value="1"/>
</dbReference>
<evidence type="ECO:0000313" key="6">
    <source>
        <dbReference type="Proteomes" id="UP000672602"/>
    </source>
</evidence>
<protein>
    <submittedName>
        <fullName evidence="5">ABC transporter ATP-binding protein</fullName>
    </submittedName>
</protein>
<evidence type="ECO:0000256" key="3">
    <source>
        <dbReference type="ARBA" id="ARBA00022840"/>
    </source>
</evidence>
<evidence type="ECO:0000313" key="5">
    <source>
        <dbReference type="EMBL" id="MBP5855423.1"/>
    </source>
</evidence>
<dbReference type="Gene3D" id="3.40.50.300">
    <property type="entry name" value="P-loop containing nucleotide triphosphate hydrolases"/>
    <property type="match status" value="1"/>
</dbReference>
<dbReference type="InterPro" id="IPR051120">
    <property type="entry name" value="ABC_AA/LPS_Transport"/>
</dbReference>
<dbReference type="PROSITE" id="PS50893">
    <property type="entry name" value="ABC_TRANSPORTER_2"/>
    <property type="match status" value="1"/>
</dbReference>
<dbReference type="InterPro" id="IPR027417">
    <property type="entry name" value="P-loop_NTPase"/>
</dbReference>
<dbReference type="Pfam" id="PF00005">
    <property type="entry name" value="ABC_tran"/>
    <property type="match status" value="1"/>
</dbReference>
<keyword evidence="1" id="KW-0813">Transport</keyword>
<dbReference type="GO" id="GO:0005304">
    <property type="term" value="F:L-valine transmembrane transporter activity"/>
    <property type="evidence" value="ECO:0007669"/>
    <property type="project" value="TreeGrafter"/>
</dbReference>
<comment type="caution">
    <text evidence="5">The sequence shown here is derived from an EMBL/GenBank/DDBJ whole genome shotgun (WGS) entry which is preliminary data.</text>
</comment>
<name>A0A8J7SJ40_9PROT</name>
<dbReference type="EMBL" id="JAGMWN010000001">
    <property type="protein sequence ID" value="MBP5855423.1"/>
    <property type="molecule type" value="Genomic_DNA"/>
</dbReference>
<proteinExistence type="predicted"/>
<dbReference type="PANTHER" id="PTHR45772">
    <property type="entry name" value="CONSERVED COMPONENT OF ABC TRANSPORTER FOR NATURAL AMINO ACIDS-RELATED"/>
    <property type="match status" value="1"/>
</dbReference>
<dbReference type="InterPro" id="IPR003593">
    <property type="entry name" value="AAA+_ATPase"/>
</dbReference>
<dbReference type="GO" id="GO:0015808">
    <property type="term" value="P:L-alanine transport"/>
    <property type="evidence" value="ECO:0007669"/>
    <property type="project" value="TreeGrafter"/>
</dbReference>
<reference evidence="5" key="1">
    <citation type="submission" date="2021-04" db="EMBL/GenBank/DDBJ databases">
        <authorList>
            <person name="Zhang D.-C."/>
        </authorList>
    </citation>
    <scope>NUCLEOTIDE SEQUENCE</scope>
    <source>
        <strain evidence="5">CGMCC 1.15697</strain>
    </source>
</reference>
<keyword evidence="2" id="KW-0547">Nucleotide-binding</keyword>
<dbReference type="GO" id="GO:0005524">
    <property type="term" value="F:ATP binding"/>
    <property type="evidence" value="ECO:0007669"/>
    <property type="project" value="UniProtKB-KW"/>
</dbReference>
<organism evidence="5 6">
    <name type="scientific">Marivibrio halodurans</name>
    <dbReference type="NCBI Taxonomy" id="2039722"/>
    <lineage>
        <taxon>Bacteria</taxon>
        <taxon>Pseudomonadati</taxon>
        <taxon>Pseudomonadota</taxon>
        <taxon>Alphaproteobacteria</taxon>
        <taxon>Rhodospirillales</taxon>
        <taxon>Rhodospirillaceae</taxon>
        <taxon>Marivibrio</taxon>
    </lineage>
</organism>
<dbReference type="GO" id="GO:0005886">
    <property type="term" value="C:plasma membrane"/>
    <property type="evidence" value="ECO:0007669"/>
    <property type="project" value="TreeGrafter"/>
</dbReference>
<dbReference type="PANTHER" id="PTHR45772:SF7">
    <property type="entry name" value="AMINO ACID ABC TRANSPORTER ATP-BINDING PROTEIN"/>
    <property type="match status" value="1"/>
</dbReference>
<dbReference type="GO" id="GO:0042941">
    <property type="term" value="P:D-alanine transmembrane transport"/>
    <property type="evidence" value="ECO:0007669"/>
    <property type="project" value="TreeGrafter"/>
</dbReference>